<name>A0A1I6WJS9_9RHOB</name>
<evidence type="ECO:0000313" key="2">
    <source>
        <dbReference type="Proteomes" id="UP000199392"/>
    </source>
</evidence>
<dbReference type="STRING" id="311180.SAMN04488050_12453"/>
<dbReference type="Proteomes" id="UP000199392">
    <property type="component" value="Unassembled WGS sequence"/>
</dbReference>
<sequence>MLRVLEIDVGIDGLRRIERDVLLAAHALCQRTGNTVKSDGFRRHPLVGAIPQATFYRSIQTLLSLGLLERAPNTKAKSYVLRSDLLSKRPPRG</sequence>
<gene>
    <name evidence="1" type="ORF">SAMN04488050_12453</name>
</gene>
<dbReference type="EMBL" id="FOZW01000024">
    <property type="protein sequence ID" value="SFT26220.1"/>
    <property type="molecule type" value="Genomic_DNA"/>
</dbReference>
<keyword evidence="2" id="KW-1185">Reference proteome</keyword>
<organism evidence="1 2">
    <name type="scientific">Alloyangia pacifica</name>
    <dbReference type="NCBI Taxonomy" id="311180"/>
    <lineage>
        <taxon>Bacteria</taxon>
        <taxon>Pseudomonadati</taxon>
        <taxon>Pseudomonadota</taxon>
        <taxon>Alphaproteobacteria</taxon>
        <taxon>Rhodobacterales</taxon>
        <taxon>Roseobacteraceae</taxon>
        <taxon>Alloyangia</taxon>
    </lineage>
</organism>
<reference evidence="2" key="1">
    <citation type="submission" date="2016-10" db="EMBL/GenBank/DDBJ databases">
        <authorList>
            <person name="Varghese N."/>
            <person name="Submissions S."/>
        </authorList>
    </citation>
    <scope>NUCLEOTIDE SEQUENCE [LARGE SCALE GENOMIC DNA]</scope>
    <source>
        <strain evidence="2">DSM 26894</strain>
    </source>
</reference>
<evidence type="ECO:0000313" key="1">
    <source>
        <dbReference type="EMBL" id="SFT26220.1"/>
    </source>
</evidence>
<dbReference type="AlphaFoldDB" id="A0A1I6WJS9"/>
<accession>A0A1I6WJS9</accession>
<protein>
    <submittedName>
        <fullName evidence="1">Uncharacterized protein</fullName>
    </submittedName>
</protein>
<proteinExistence type="predicted"/>